<feature type="compositionally biased region" description="Polar residues" evidence="2">
    <location>
        <begin position="85"/>
        <end position="95"/>
    </location>
</feature>
<keyword evidence="4" id="KW-1185">Reference proteome</keyword>
<feature type="compositionally biased region" description="Basic and acidic residues" evidence="2">
    <location>
        <begin position="51"/>
        <end position="62"/>
    </location>
</feature>
<proteinExistence type="predicted"/>
<gene>
    <name evidence="3" type="ORF">BLNAU_19305</name>
</gene>
<evidence type="ECO:0000313" key="4">
    <source>
        <dbReference type="Proteomes" id="UP001281761"/>
    </source>
</evidence>
<feature type="compositionally biased region" description="Polar residues" evidence="2">
    <location>
        <begin position="1"/>
        <end position="19"/>
    </location>
</feature>
<feature type="coiled-coil region" evidence="1">
    <location>
        <begin position="157"/>
        <end position="187"/>
    </location>
</feature>
<evidence type="ECO:0000313" key="3">
    <source>
        <dbReference type="EMBL" id="KAK2945749.1"/>
    </source>
</evidence>
<sequence length="290" mass="33422">MEKSQRQSLDVNETFFDLQSDSDSDESGPDLDTSVNESVPMKQISANTVFDFEHDSENHSESTEETEDSQRGSLDPSRTRENSVKSRSLSTIPSNRQSIASIGPLSEIEQLEYDFASALSELRQIAKSKRILVKKLDHLMEDALINSDSELWTEKYRNEANTTLQSLKDKKNEMEQVHQELLSKNRAAQLIDDEISEVESNIDSTHFELSVLQFQLHSRRIAERELKEKQKMLILQQRMTQKIAEEDADTKRLKRECVHLVRENDSLRLNLTELEKKMVLLDAALDSPRR</sequence>
<accession>A0ABQ9X1V4</accession>
<feature type="coiled-coil region" evidence="1">
    <location>
        <begin position="236"/>
        <end position="284"/>
    </location>
</feature>
<feature type="compositionally biased region" description="Acidic residues" evidence="2">
    <location>
        <begin position="20"/>
        <end position="29"/>
    </location>
</feature>
<reference evidence="3 4" key="1">
    <citation type="journal article" date="2022" name="bioRxiv">
        <title>Genomics of Preaxostyla Flagellates Illuminates Evolutionary Transitions and the Path Towards Mitochondrial Loss.</title>
        <authorList>
            <person name="Novak L.V.F."/>
            <person name="Treitli S.C."/>
            <person name="Pyrih J."/>
            <person name="Halakuc P."/>
            <person name="Pipaliya S.V."/>
            <person name="Vacek V."/>
            <person name="Brzon O."/>
            <person name="Soukal P."/>
            <person name="Eme L."/>
            <person name="Dacks J.B."/>
            <person name="Karnkowska A."/>
            <person name="Elias M."/>
            <person name="Hampl V."/>
        </authorList>
    </citation>
    <scope>NUCLEOTIDE SEQUENCE [LARGE SCALE GENOMIC DNA]</scope>
    <source>
        <strain evidence="3">NAU3</strain>
        <tissue evidence="3">Gut</tissue>
    </source>
</reference>
<keyword evidence="1" id="KW-0175">Coiled coil</keyword>
<name>A0ABQ9X1V4_9EUKA</name>
<feature type="region of interest" description="Disordered" evidence="2">
    <location>
        <begin position="1"/>
        <end position="95"/>
    </location>
</feature>
<evidence type="ECO:0000256" key="2">
    <source>
        <dbReference type="SAM" id="MobiDB-lite"/>
    </source>
</evidence>
<dbReference type="EMBL" id="JARBJD010000248">
    <property type="protein sequence ID" value="KAK2945749.1"/>
    <property type="molecule type" value="Genomic_DNA"/>
</dbReference>
<protein>
    <submittedName>
        <fullName evidence="3">Uncharacterized protein</fullName>
    </submittedName>
</protein>
<dbReference type="Proteomes" id="UP001281761">
    <property type="component" value="Unassembled WGS sequence"/>
</dbReference>
<evidence type="ECO:0000256" key="1">
    <source>
        <dbReference type="SAM" id="Coils"/>
    </source>
</evidence>
<comment type="caution">
    <text evidence="3">The sequence shown here is derived from an EMBL/GenBank/DDBJ whole genome shotgun (WGS) entry which is preliminary data.</text>
</comment>
<organism evidence="3 4">
    <name type="scientific">Blattamonas nauphoetae</name>
    <dbReference type="NCBI Taxonomy" id="2049346"/>
    <lineage>
        <taxon>Eukaryota</taxon>
        <taxon>Metamonada</taxon>
        <taxon>Preaxostyla</taxon>
        <taxon>Oxymonadida</taxon>
        <taxon>Blattamonas</taxon>
    </lineage>
</organism>